<dbReference type="SUPFAM" id="SSF54197">
    <property type="entry name" value="HIT-like"/>
    <property type="match status" value="1"/>
</dbReference>
<reference evidence="4 5" key="1">
    <citation type="journal article" date="2011" name="J. Bacteriol.">
        <title>Complete genome sequence of Metallosphaera cuprina, a metal sulfide-oxidizing archaeon from a hot spring.</title>
        <authorList>
            <person name="Liu L.J."/>
            <person name="You X.Y."/>
            <person name="Zheng H."/>
            <person name="Wang S."/>
            <person name="Jiang C.Y."/>
            <person name="Liu S.J."/>
        </authorList>
    </citation>
    <scope>NUCLEOTIDE SEQUENCE [LARGE SCALE GENOMIC DNA]</scope>
    <source>
        <strain evidence="4 5">Ar-4</strain>
    </source>
</reference>
<name>F4G3C3_METCR</name>
<dbReference type="STRING" id="1006006.Mcup_0010"/>
<dbReference type="Gene3D" id="3.30.428.10">
    <property type="entry name" value="HIT-like"/>
    <property type="match status" value="1"/>
</dbReference>
<keyword evidence="5" id="KW-1185">Reference proteome</keyword>
<evidence type="ECO:0000256" key="2">
    <source>
        <dbReference type="PROSITE-ProRule" id="PRU00464"/>
    </source>
</evidence>
<proteinExistence type="predicted"/>
<dbReference type="KEGG" id="mcn:Mcup_0010"/>
<protein>
    <submittedName>
        <fullName evidence="4">Histidine triad (HIT) protein</fullName>
    </submittedName>
</protein>
<keyword evidence="1" id="KW-0547">Nucleotide-binding</keyword>
<dbReference type="eggNOG" id="arCOG00419">
    <property type="taxonomic scope" value="Archaea"/>
</dbReference>
<sequence>MDASKPRQEDCLFCRVSRETNDKENLVVCRSQKAFVILNKYPYNPGHIMIVPFRHVPSLELLENDEGLQLFRLTSIALKVLRDIYSPDGFNVGINIGRVAGAGIEQHVHVHIVPRWNGDSNFMPIIGHTKVLPETLDETYKKLNQKSICNEEVFDH</sequence>
<dbReference type="PATRIC" id="fig|1006006.8.peg.10"/>
<feature type="domain" description="HIT" evidence="3">
    <location>
        <begin position="12"/>
        <end position="122"/>
    </location>
</feature>
<dbReference type="GO" id="GO:0003824">
    <property type="term" value="F:catalytic activity"/>
    <property type="evidence" value="ECO:0007669"/>
    <property type="project" value="InterPro"/>
</dbReference>
<dbReference type="Proteomes" id="UP000007812">
    <property type="component" value="Chromosome"/>
</dbReference>
<dbReference type="GO" id="GO:0000166">
    <property type="term" value="F:nucleotide binding"/>
    <property type="evidence" value="ECO:0007669"/>
    <property type="project" value="UniProtKB-KW"/>
</dbReference>
<dbReference type="HOGENOM" id="CLU_056776_1_2_2"/>
<dbReference type="PANTHER" id="PTHR42997:SF1">
    <property type="entry name" value="AP-4-A PHOSPHORYLASE"/>
    <property type="match status" value="1"/>
</dbReference>
<dbReference type="EMBL" id="CP002656">
    <property type="protein sequence ID" value="AEB94121.1"/>
    <property type="molecule type" value="Genomic_DNA"/>
</dbReference>
<evidence type="ECO:0000313" key="5">
    <source>
        <dbReference type="Proteomes" id="UP000007812"/>
    </source>
</evidence>
<dbReference type="CDD" id="cd01275">
    <property type="entry name" value="FHIT"/>
    <property type="match status" value="1"/>
</dbReference>
<feature type="short sequence motif" description="Histidine triad motif" evidence="2">
    <location>
        <begin position="107"/>
        <end position="111"/>
    </location>
</feature>
<organism evidence="4 5">
    <name type="scientific">Metallosphaera cuprina (strain Ar-4)</name>
    <dbReference type="NCBI Taxonomy" id="1006006"/>
    <lineage>
        <taxon>Archaea</taxon>
        <taxon>Thermoproteota</taxon>
        <taxon>Thermoprotei</taxon>
        <taxon>Sulfolobales</taxon>
        <taxon>Sulfolobaceae</taxon>
        <taxon>Metallosphaera</taxon>
    </lineage>
</organism>
<dbReference type="PANTHER" id="PTHR42997">
    <property type="entry name" value="HIT FAMILY HYDROLASE"/>
    <property type="match status" value="1"/>
</dbReference>
<dbReference type="Pfam" id="PF01230">
    <property type="entry name" value="HIT"/>
    <property type="match status" value="1"/>
</dbReference>
<accession>F4G3C3</accession>
<dbReference type="InterPro" id="IPR036265">
    <property type="entry name" value="HIT-like_sf"/>
</dbReference>
<dbReference type="PROSITE" id="PS51084">
    <property type="entry name" value="HIT_2"/>
    <property type="match status" value="1"/>
</dbReference>
<dbReference type="AlphaFoldDB" id="F4G3C3"/>
<dbReference type="InterPro" id="IPR039383">
    <property type="entry name" value="FHIT"/>
</dbReference>
<dbReference type="InterPro" id="IPR011146">
    <property type="entry name" value="HIT-like"/>
</dbReference>
<evidence type="ECO:0000256" key="1">
    <source>
        <dbReference type="ARBA" id="ARBA00022741"/>
    </source>
</evidence>
<evidence type="ECO:0000259" key="3">
    <source>
        <dbReference type="PROSITE" id="PS51084"/>
    </source>
</evidence>
<evidence type="ECO:0000313" key="4">
    <source>
        <dbReference type="EMBL" id="AEB94121.1"/>
    </source>
</evidence>
<dbReference type="InterPro" id="IPR052908">
    <property type="entry name" value="AP-4-A_phosphorylase"/>
</dbReference>
<gene>
    <name evidence="4" type="ordered locus">Mcup_0010</name>
</gene>